<protein>
    <recommendedName>
        <fullName evidence="3">Lipoprotein</fullName>
    </recommendedName>
</protein>
<gene>
    <name evidence="1" type="ORF">NCTC13156_00063</name>
</gene>
<dbReference type="EMBL" id="UGJF01000001">
    <property type="protein sequence ID" value="STQ87259.1"/>
    <property type="molecule type" value="Genomic_DNA"/>
</dbReference>
<evidence type="ECO:0008006" key="3">
    <source>
        <dbReference type="Google" id="ProtNLM"/>
    </source>
</evidence>
<dbReference type="AlphaFoldDB" id="A0A377PXQ2"/>
<organism evidence="1 2">
    <name type="scientific">Helicobacter pullorum</name>
    <dbReference type="NCBI Taxonomy" id="35818"/>
    <lineage>
        <taxon>Bacteria</taxon>
        <taxon>Pseudomonadati</taxon>
        <taxon>Campylobacterota</taxon>
        <taxon>Epsilonproteobacteria</taxon>
        <taxon>Campylobacterales</taxon>
        <taxon>Helicobacteraceae</taxon>
        <taxon>Helicobacter</taxon>
    </lineage>
</organism>
<name>A0A377PXQ2_9HELI</name>
<evidence type="ECO:0000313" key="1">
    <source>
        <dbReference type="EMBL" id="STQ87259.1"/>
    </source>
</evidence>
<evidence type="ECO:0000313" key="2">
    <source>
        <dbReference type="Proteomes" id="UP000255269"/>
    </source>
</evidence>
<accession>A0A377PXQ2</accession>
<sequence length="36" mass="3777">MTRILKSIIAVSLLAGLAVGMSGCNPDEIDSYYGAF</sequence>
<proteinExistence type="predicted"/>
<reference evidence="1 2" key="1">
    <citation type="submission" date="2018-06" db="EMBL/GenBank/DDBJ databases">
        <authorList>
            <consortium name="Pathogen Informatics"/>
            <person name="Doyle S."/>
        </authorList>
    </citation>
    <scope>NUCLEOTIDE SEQUENCE [LARGE SCALE GENOMIC DNA]</scope>
    <source>
        <strain evidence="1 2">NCTC13156</strain>
    </source>
</reference>
<dbReference type="PROSITE" id="PS51257">
    <property type="entry name" value="PROKAR_LIPOPROTEIN"/>
    <property type="match status" value="1"/>
</dbReference>
<dbReference type="Proteomes" id="UP000255269">
    <property type="component" value="Unassembled WGS sequence"/>
</dbReference>